<evidence type="ECO:0000313" key="2">
    <source>
        <dbReference type="Proteomes" id="UP000091956"/>
    </source>
</evidence>
<dbReference type="RefSeq" id="XP_018129215.1">
    <property type="nucleotide sequence ID" value="XM_018274723.2"/>
</dbReference>
<dbReference type="EMBL" id="KV460235">
    <property type="protein sequence ID" value="OBT95482.1"/>
    <property type="molecule type" value="Genomic_DNA"/>
</dbReference>
<dbReference type="GeneID" id="28838644"/>
<name>A0A1B8GI08_9PEZI</name>
<organism evidence="1 2">
    <name type="scientific">Pseudogymnoascus verrucosus</name>
    <dbReference type="NCBI Taxonomy" id="342668"/>
    <lineage>
        <taxon>Eukaryota</taxon>
        <taxon>Fungi</taxon>
        <taxon>Dikarya</taxon>
        <taxon>Ascomycota</taxon>
        <taxon>Pezizomycotina</taxon>
        <taxon>Leotiomycetes</taxon>
        <taxon>Thelebolales</taxon>
        <taxon>Thelebolaceae</taxon>
        <taxon>Pseudogymnoascus</taxon>
    </lineage>
</organism>
<evidence type="ECO:0000313" key="1">
    <source>
        <dbReference type="EMBL" id="OBT95482.1"/>
    </source>
</evidence>
<gene>
    <name evidence="1" type="ORF">VE01_05258</name>
</gene>
<reference evidence="1 2" key="1">
    <citation type="submission" date="2016-03" db="EMBL/GenBank/DDBJ databases">
        <title>Comparative genomics of Pseudogymnoascus destructans, the fungus causing white-nose syndrome of bats.</title>
        <authorList>
            <person name="Palmer J.M."/>
            <person name="Drees K.P."/>
            <person name="Foster J.T."/>
            <person name="Lindner D.L."/>
        </authorList>
    </citation>
    <scope>NUCLEOTIDE SEQUENCE [LARGE SCALE GENOMIC DNA]</scope>
    <source>
        <strain evidence="1 2">UAMH 10579</strain>
    </source>
</reference>
<accession>A0A1B8GI08</accession>
<dbReference type="AlphaFoldDB" id="A0A1B8GI08"/>
<dbReference type="Proteomes" id="UP000091956">
    <property type="component" value="Unassembled WGS sequence"/>
</dbReference>
<reference evidence="2" key="2">
    <citation type="journal article" date="2018" name="Nat. Commun.">
        <title>Extreme sensitivity to ultraviolet light in the fungal pathogen causing white-nose syndrome of bats.</title>
        <authorList>
            <person name="Palmer J.M."/>
            <person name="Drees K.P."/>
            <person name="Foster J.T."/>
            <person name="Lindner D.L."/>
        </authorList>
    </citation>
    <scope>NUCLEOTIDE SEQUENCE [LARGE SCALE GENOMIC DNA]</scope>
    <source>
        <strain evidence="2">UAMH 10579</strain>
    </source>
</reference>
<protein>
    <submittedName>
        <fullName evidence="1">Uncharacterized protein</fullName>
    </submittedName>
</protein>
<sequence length="147" mass="15240">MSAALRVVVCGQSAQIAKGVKAGLLPECETIHVVFSAAAGAKDIPAILSGQAPPATDEPNVGTGNYSRKADAIIVGGVYGDEQFNEMRNSCAELPGNGGAAWLRLNMSTPTPPLGPAYGKAVVERCKACLKELELDGKLGTDGIYFY</sequence>
<proteinExistence type="predicted"/>
<keyword evidence="2" id="KW-1185">Reference proteome</keyword>
<dbReference type="OrthoDB" id="3649348at2759"/>